<accession>A0ABS1Z5I7</accession>
<dbReference type="InterPro" id="IPR029016">
    <property type="entry name" value="GAF-like_dom_sf"/>
</dbReference>
<evidence type="ECO:0000313" key="2">
    <source>
        <dbReference type="EMBL" id="MBM0747670.1"/>
    </source>
</evidence>
<dbReference type="InterPro" id="IPR029787">
    <property type="entry name" value="Nucleotide_cyclase"/>
</dbReference>
<dbReference type="SUPFAM" id="SSF55781">
    <property type="entry name" value="GAF domain-like"/>
    <property type="match status" value="1"/>
</dbReference>
<feature type="domain" description="GGDEF" evidence="1">
    <location>
        <begin position="194"/>
        <end position="319"/>
    </location>
</feature>
<dbReference type="SMART" id="SM00065">
    <property type="entry name" value="GAF"/>
    <property type="match status" value="1"/>
</dbReference>
<dbReference type="InterPro" id="IPR003018">
    <property type="entry name" value="GAF"/>
</dbReference>
<evidence type="ECO:0000313" key="3">
    <source>
        <dbReference type="Proteomes" id="UP000809137"/>
    </source>
</evidence>
<dbReference type="InterPro" id="IPR000160">
    <property type="entry name" value="GGDEF_dom"/>
</dbReference>
<dbReference type="EMBL" id="JAFCXS010000005">
    <property type="protein sequence ID" value="MBM0747670.1"/>
    <property type="molecule type" value="Genomic_DNA"/>
</dbReference>
<protein>
    <submittedName>
        <fullName evidence="2">Sensor domain-containing diguanylate cyclase</fullName>
    </submittedName>
</protein>
<dbReference type="Pfam" id="PF00990">
    <property type="entry name" value="GGDEF"/>
    <property type="match status" value="1"/>
</dbReference>
<sequence>MKLPRMPENEAARLKSLHKLGLLDTQDDERFERLTRISRRLFQVPIALINLIDRDRQWALACQGINGREMKRDISLCAHAIMLDEPLIITDAREDARFYDNPLVTGTPFIRFYVGYPVRLPDGAVAGTLCLANSEPRRFTDDDIAAMKDVAAIVEDEFQVTHIAMVDSLTDIPNRRGFYAMGEKRFQQLQQQDRDFAILYFDLDKFKPINDLWGHAEGDNVLKIFAALLYQQLGPDDIAGRLGGDEFAVLLARQSDAKAYLCRLREALSVWNQQAAKPYNINYSFGMIASEAGKYASLAEMIGESDSVMYAEKRRKKPR</sequence>
<dbReference type="Pfam" id="PF01590">
    <property type="entry name" value="GAF"/>
    <property type="match status" value="1"/>
</dbReference>
<dbReference type="PANTHER" id="PTHR43102:SF2">
    <property type="entry name" value="GAF DOMAIN-CONTAINING PROTEIN"/>
    <property type="match status" value="1"/>
</dbReference>
<dbReference type="SMART" id="SM00267">
    <property type="entry name" value="GGDEF"/>
    <property type="match status" value="1"/>
</dbReference>
<organism evidence="2 3">
    <name type="scientific">Pantoea eucrina</name>
    <dbReference type="NCBI Taxonomy" id="472693"/>
    <lineage>
        <taxon>Bacteria</taxon>
        <taxon>Pseudomonadati</taxon>
        <taxon>Pseudomonadota</taxon>
        <taxon>Gammaproteobacteria</taxon>
        <taxon>Enterobacterales</taxon>
        <taxon>Erwiniaceae</taxon>
        <taxon>Pantoea</taxon>
    </lineage>
</organism>
<proteinExistence type="predicted"/>
<dbReference type="NCBIfam" id="TIGR00254">
    <property type="entry name" value="GGDEF"/>
    <property type="match status" value="1"/>
</dbReference>
<reference evidence="2 3" key="1">
    <citation type="submission" date="2021-01" db="EMBL/GenBank/DDBJ databases">
        <title>Complete genome sequence of Pantoea eucrina OB49, a heavy metal tolerant bacterium with PGPR potential isolated from wheat in Algeria.</title>
        <authorList>
            <person name="Lekired A."/>
            <person name="Ouzari I.H."/>
        </authorList>
    </citation>
    <scope>NUCLEOTIDE SEQUENCE [LARGE SCALE GENOMIC DNA]</scope>
    <source>
        <strain evidence="2 3">OB49</strain>
    </source>
</reference>
<dbReference type="Gene3D" id="3.30.450.40">
    <property type="match status" value="1"/>
</dbReference>
<dbReference type="InterPro" id="IPR043128">
    <property type="entry name" value="Rev_trsase/Diguanyl_cyclase"/>
</dbReference>
<name>A0ABS1Z5I7_9GAMM</name>
<dbReference type="PANTHER" id="PTHR43102">
    <property type="entry name" value="SLR1143 PROTEIN"/>
    <property type="match status" value="1"/>
</dbReference>
<dbReference type="CDD" id="cd01949">
    <property type="entry name" value="GGDEF"/>
    <property type="match status" value="1"/>
</dbReference>
<evidence type="ECO:0000259" key="1">
    <source>
        <dbReference type="PROSITE" id="PS50887"/>
    </source>
</evidence>
<comment type="caution">
    <text evidence="2">The sequence shown here is derived from an EMBL/GenBank/DDBJ whole genome shotgun (WGS) entry which is preliminary data.</text>
</comment>
<dbReference type="PROSITE" id="PS50887">
    <property type="entry name" value="GGDEF"/>
    <property type="match status" value="1"/>
</dbReference>
<dbReference type="RefSeq" id="WP_203025546.1">
    <property type="nucleotide sequence ID" value="NZ_JAFCXS010000005.1"/>
</dbReference>
<gene>
    <name evidence="2" type="ORF">JJB79_09595</name>
</gene>
<dbReference type="Gene3D" id="3.30.70.270">
    <property type="match status" value="1"/>
</dbReference>
<dbReference type="SUPFAM" id="SSF55073">
    <property type="entry name" value="Nucleotide cyclase"/>
    <property type="match status" value="1"/>
</dbReference>
<keyword evidence="3" id="KW-1185">Reference proteome</keyword>
<dbReference type="Proteomes" id="UP000809137">
    <property type="component" value="Unassembled WGS sequence"/>
</dbReference>